<comment type="function">
    <text evidence="4">Part of the endoplasmic reticulum membrane protein complex (EMC) that enables the energy-independent insertion into endoplasmic reticulum membranes of newly synthesized membrane proteins.</text>
</comment>
<comment type="subunit">
    <text evidence="4">Component of the ER membrane protein complex (EMC).</text>
</comment>
<organism evidence="6">
    <name type="scientific">Capitella teleta</name>
    <name type="common">Polychaete worm</name>
    <dbReference type="NCBI Taxonomy" id="283909"/>
    <lineage>
        <taxon>Eukaryota</taxon>
        <taxon>Metazoa</taxon>
        <taxon>Spiralia</taxon>
        <taxon>Lophotrochozoa</taxon>
        <taxon>Annelida</taxon>
        <taxon>Polychaeta</taxon>
        <taxon>Sedentaria</taxon>
        <taxon>Scolecida</taxon>
        <taxon>Capitellidae</taxon>
        <taxon>Capitella</taxon>
    </lineage>
</organism>
<dbReference type="Gene3D" id="1.25.40.10">
    <property type="entry name" value="Tetratricopeptide repeat domain"/>
    <property type="match status" value="1"/>
</dbReference>
<dbReference type="EMBL" id="AMQN01002202">
    <property type="status" value="NOT_ANNOTATED_CDS"/>
    <property type="molecule type" value="Genomic_DNA"/>
</dbReference>
<evidence type="ECO:0000313" key="8">
    <source>
        <dbReference type="Proteomes" id="UP000014760"/>
    </source>
</evidence>
<dbReference type="FunCoup" id="R7U1X8">
    <property type="interactions" value="956"/>
</dbReference>
<protein>
    <recommendedName>
        <fullName evidence="4">ER membrane protein complex subunit 2</fullName>
    </recommendedName>
</protein>
<evidence type="ECO:0000313" key="6">
    <source>
        <dbReference type="EMBL" id="ELT97185.1"/>
    </source>
</evidence>
<dbReference type="Pfam" id="PF22890">
    <property type="entry name" value="TPR_EMC2"/>
    <property type="match status" value="1"/>
</dbReference>
<feature type="domain" description="EMC2 TPR-like" evidence="5">
    <location>
        <begin position="92"/>
        <end position="199"/>
    </location>
</feature>
<dbReference type="EnsemblMetazoa" id="CapteT108309">
    <property type="protein sequence ID" value="CapteP108309"/>
    <property type="gene ID" value="CapteG108309"/>
</dbReference>
<dbReference type="InterPro" id="IPR039856">
    <property type="entry name" value="EMC2-like"/>
</dbReference>
<comment type="subcellular location">
    <subcellularLocation>
        <location evidence="4">Endoplasmic reticulum membrane</location>
        <topology evidence="4">Peripheral membrane protein</topology>
        <orientation evidence="4">Cytoplasmic side</orientation>
    </subcellularLocation>
</comment>
<name>R7U1X8_CAPTE</name>
<evidence type="ECO:0000256" key="3">
    <source>
        <dbReference type="ARBA" id="ARBA00022803"/>
    </source>
</evidence>
<dbReference type="SMART" id="SM00028">
    <property type="entry name" value="TPR"/>
    <property type="match status" value="3"/>
</dbReference>
<dbReference type="EMBL" id="KB308638">
    <property type="protein sequence ID" value="ELT97185.1"/>
    <property type="molecule type" value="Genomic_DNA"/>
</dbReference>
<dbReference type="OMA" id="MSDQEGW"/>
<dbReference type="AlphaFoldDB" id="R7U1X8"/>
<dbReference type="STRING" id="283909.R7U1X8"/>
<comment type="similarity">
    <text evidence="1 4">Belongs to the EMC2 family.</text>
</comment>
<evidence type="ECO:0000259" key="5">
    <source>
        <dbReference type="Pfam" id="PF22890"/>
    </source>
</evidence>
<gene>
    <name evidence="6" type="ORF">CAPTEDRAFT_108309</name>
</gene>
<evidence type="ECO:0000256" key="1">
    <source>
        <dbReference type="ARBA" id="ARBA00010361"/>
    </source>
</evidence>
<reference evidence="8" key="1">
    <citation type="submission" date="2012-12" db="EMBL/GenBank/DDBJ databases">
        <authorList>
            <person name="Hellsten U."/>
            <person name="Grimwood J."/>
            <person name="Chapman J.A."/>
            <person name="Shapiro H."/>
            <person name="Aerts A."/>
            <person name="Otillar R.P."/>
            <person name="Terry A.Y."/>
            <person name="Boore J.L."/>
            <person name="Simakov O."/>
            <person name="Marletaz F."/>
            <person name="Cho S.-J."/>
            <person name="Edsinger-Gonzales E."/>
            <person name="Havlak P."/>
            <person name="Kuo D.-H."/>
            <person name="Larsson T."/>
            <person name="Lv J."/>
            <person name="Arendt D."/>
            <person name="Savage R."/>
            <person name="Osoegawa K."/>
            <person name="de Jong P."/>
            <person name="Lindberg D.R."/>
            <person name="Seaver E.C."/>
            <person name="Weisblat D.A."/>
            <person name="Putnam N.H."/>
            <person name="Grigoriev I.V."/>
            <person name="Rokhsar D.S."/>
        </authorList>
    </citation>
    <scope>NUCLEOTIDE SEQUENCE</scope>
    <source>
        <strain evidence="8">I ESC-2004</strain>
    </source>
</reference>
<evidence type="ECO:0000256" key="4">
    <source>
        <dbReference type="RuleBase" id="RU367091"/>
    </source>
</evidence>
<dbReference type="InterPro" id="IPR019734">
    <property type="entry name" value="TPR_rpt"/>
</dbReference>
<reference evidence="7" key="3">
    <citation type="submission" date="2015-06" db="UniProtKB">
        <authorList>
            <consortium name="EnsemblMetazoa"/>
        </authorList>
    </citation>
    <scope>IDENTIFICATION</scope>
</reference>
<keyword evidence="4" id="KW-0256">Endoplasmic reticulum</keyword>
<reference evidence="6 8" key="2">
    <citation type="journal article" date="2013" name="Nature">
        <title>Insights into bilaterian evolution from three spiralian genomes.</title>
        <authorList>
            <person name="Simakov O."/>
            <person name="Marletaz F."/>
            <person name="Cho S.J."/>
            <person name="Edsinger-Gonzales E."/>
            <person name="Havlak P."/>
            <person name="Hellsten U."/>
            <person name="Kuo D.H."/>
            <person name="Larsson T."/>
            <person name="Lv J."/>
            <person name="Arendt D."/>
            <person name="Savage R."/>
            <person name="Osoegawa K."/>
            <person name="de Jong P."/>
            <person name="Grimwood J."/>
            <person name="Chapman J.A."/>
            <person name="Shapiro H."/>
            <person name="Aerts A."/>
            <person name="Otillar R.P."/>
            <person name="Terry A.Y."/>
            <person name="Boore J.L."/>
            <person name="Grigoriev I.V."/>
            <person name="Lindberg D.R."/>
            <person name="Seaver E.C."/>
            <person name="Weisblat D.A."/>
            <person name="Putnam N.H."/>
            <person name="Rokhsar D.S."/>
        </authorList>
    </citation>
    <scope>NUCLEOTIDE SEQUENCE</scope>
    <source>
        <strain evidence="6 8">I ESC-2004</strain>
    </source>
</reference>
<dbReference type="InterPro" id="IPR011990">
    <property type="entry name" value="TPR-like_helical_dom_sf"/>
</dbReference>
<keyword evidence="2" id="KW-0677">Repeat</keyword>
<evidence type="ECO:0000256" key="2">
    <source>
        <dbReference type="ARBA" id="ARBA00022737"/>
    </source>
</evidence>
<keyword evidence="4" id="KW-0472">Membrane</keyword>
<dbReference type="OrthoDB" id="124397at2759"/>
<dbReference type="InterPro" id="IPR055217">
    <property type="entry name" value="TPR_EMC2"/>
</dbReference>
<keyword evidence="8" id="KW-1185">Reference proteome</keyword>
<dbReference type="PANTHER" id="PTHR12760">
    <property type="entry name" value="TETRATRICOPEPTIDE REPEAT PROTEIN"/>
    <property type="match status" value="1"/>
</dbReference>
<dbReference type="Pfam" id="PF13181">
    <property type="entry name" value="TPR_8"/>
    <property type="match status" value="1"/>
</dbReference>
<dbReference type="SUPFAM" id="SSF48452">
    <property type="entry name" value="TPR-like"/>
    <property type="match status" value="1"/>
</dbReference>
<evidence type="ECO:0000313" key="7">
    <source>
        <dbReference type="EnsemblMetazoa" id="CapteP108309"/>
    </source>
</evidence>
<dbReference type="GO" id="GO:0072546">
    <property type="term" value="C:EMC complex"/>
    <property type="evidence" value="ECO:0007669"/>
    <property type="project" value="UniProtKB-UniRule"/>
</dbReference>
<proteinExistence type="inferred from homology"/>
<feature type="non-terminal residue" evidence="6">
    <location>
        <position position="1"/>
    </location>
</feature>
<sequence length="298" mass="34343">LSKDSNVLHFYFSEARDRLKQIREEQSRSSREVVDIWEQFLSYFSDKLGNDVWPVYEQVCIAACDCGEISLAHRCVRELNRQFPKSFRVKGLEGMVLEANQRYDTAEHLYKTILQDDPTNSVAEKRLVVIYKSQNKIKEAITELRKYLDSHMADTDSWLELSDLYLSQMDYAHAAFCLEELILANPHYHLFHQRYAEIRYTQGGTENLLEARAYFSQAIKLNPNNIRALYGLFLCASNLATKQRSAESKNMKYAAWAAEQISQLYRKLGGRGTKSSSDSTEQIKALGGMFDKLQLTSS</sequence>
<keyword evidence="3" id="KW-0802">TPR repeat</keyword>
<dbReference type="HOGENOM" id="CLU_052388_1_0_1"/>
<accession>R7U1X8</accession>
<dbReference type="Proteomes" id="UP000014760">
    <property type="component" value="Unassembled WGS sequence"/>
</dbReference>